<proteinExistence type="predicted"/>
<dbReference type="AlphaFoldDB" id="A0A494YRD9"/>
<keyword evidence="2" id="KW-1185">Reference proteome</keyword>
<reference evidence="1 2" key="1">
    <citation type="journal article" date="2016" name="Antonie Van Leeuwenhoek">
        <title>Lysinibacillus endophyticus sp. nov., an indole-3-acetic acid producing endophytic bacterium isolated from corn root (Zea mays cv. Xinken-5).</title>
        <authorList>
            <person name="Yu J."/>
            <person name="Guan X."/>
            <person name="Liu C."/>
            <person name="Xiang W."/>
            <person name="Yu Z."/>
            <person name="Liu X."/>
            <person name="Wang G."/>
        </authorList>
    </citation>
    <scope>NUCLEOTIDE SEQUENCE [LARGE SCALE GENOMIC DNA]</scope>
    <source>
        <strain evidence="1 2">DSM 100506</strain>
    </source>
</reference>
<dbReference type="Pfam" id="PF00756">
    <property type="entry name" value="Esterase"/>
    <property type="match status" value="1"/>
</dbReference>
<dbReference type="PROSITE" id="PS51257">
    <property type="entry name" value="PROKAR_LIPOPROTEIN"/>
    <property type="match status" value="1"/>
</dbReference>
<sequence length="97" mass="11164">MKKLIVPMVLSIVLTGCGEVNVSKEEYQLVEGSEFLDENEKALVGNIKVIPDFKMNTLNRERNIWVYLPPSYDESNDNYPVLYMQDGQSLFKSKETE</sequence>
<name>A0A494YRD9_9BACL</name>
<protein>
    <submittedName>
        <fullName evidence="1">Uncharacterized protein</fullName>
    </submittedName>
</protein>
<gene>
    <name evidence="1" type="ORF">D8M03_17435</name>
</gene>
<dbReference type="EMBL" id="RBZN01000102">
    <property type="protein sequence ID" value="RKQ11779.1"/>
    <property type="molecule type" value="Genomic_DNA"/>
</dbReference>
<accession>A0A494YRD9</accession>
<dbReference type="SUPFAM" id="SSF53474">
    <property type="entry name" value="alpha/beta-Hydrolases"/>
    <property type="match status" value="1"/>
</dbReference>
<dbReference type="OrthoDB" id="9784036at2"/>
<dbReference type="InterPro" id="IPR000801">
    <property type="entry name" value="Esterase-like"/>
</dbReference>
<evidence type="ECO:0000313" key="2">
    <source>
        <dbReference type="Proteomes" id="UP000272238"/>
    </source>
</evidence>
<dbReference type="InterPro" id="IPR029058">
    <property type="entry name" value="AB_hydrolase_fold"/>
</dbReference>
<organism evidence="1 2">
    <name type="scientific">Ureibacillus endophyticus</name>
    <dbReference type="NCBI Taxonomy" id="1978490"/>
    <lineage>
        <taxon>Bacteria</taxon>
        <taxon>Bacillati</taxon>
        <taxon>Bacillota</taxon>
        <taxon>Bacilli</taxon>
        <taxon>Bacillales</taxon>
        <taxon>Caryophanaceae</taxon>
        <taxon>Ureibacillus</taxon>
    </lineage>
</organism>
<dbReference type="Gene3D" id="3.40.50.1820">
    <property type="entry name" value="alpha/beta hydrolase"/>
    <property type="match status" value="1"/>
</dbReference>
<dbReference type="Proteomes" id="UP000272238">
    <property type="component" value="Unassembled WGS sequence"/>
</dbReference>
<comment type="caution">
    <text evidence="1">The sequence shown here is derived from an EMBL/GenBank/DDBJ whole genome shotgun (WGS) entry which is preliminary data.</text>
</comment>
<evidence type="ECO:0000313" key="1">
    <source>
        <dbReference type="EMBL" id="RKQ11779.1"/>
    </source>
</evidence>